<gene>
    <name evidence="1" type="ORF">J2S57_005158</name>
</gene>
<sequence length="106" mass="11573">MQLVKVYTPADPAPAVAAGALAVVHWGDYRRQEVWVASGANVGNWYPLGNEFHRTPAKNHPVWDDVVARGPVVLVAPGDNAGYQQGWVDGRRRLAAQVEELAEEES</sequence>
<comment type="caution">
    <text evidence="1">The sequence shown here is derived from an EMBL/GenBank/DDBJ whole genome shotgun (WGS) entry which is preliminary data.</text>
</comment>
<name>A0ABT9PAF6_9ACTN</name>
<keyword evidence="2" id="KW-1185">Reference proteome</keyword>
<dbReference type="EMBL" id="JAUSQZ010000001">
    <property type="protein sequence ID" value="MDP9829409.1"/>
    <property type="molecule type" value="Genomic_DNA"/>
</dbReference>
<protein>
    <submittedName>
        <fullName evidence="1">Uncharacterized protein</fullName>
    </submittedName>
</protein>
<organism evidence="1 2">
    <name type="scientific">Kineosporia succinea</name>
    <dbReference type="NCBI Taxonomy" id="84632"/>
    <lineage>
        <taxon>Bacteria</taxon>
        <taxon>Bacillati</taxon>
        <taxon>Actinomycetota</taxon>
        <taxon>Actinomycetes</taxon>
        <taxon>Kineosporiales</taxon>
        <taxon>Kineosporiaceae</taxon>
        <taxon>Kineosporia</taxon>
    </lineage>
</organism>
<reference evidence="1 2" key="1">
    <citation type="submission" date="2023-07" db="EMBL/GenBank/DDBJ databases">
        <title>Sequencing the genomes of 1000 actinobacteria strains.</title>
        <authorList>
            <person name="Klenk H.-P."/>
        </authorList>
    </citation>
    <scope>NUCLEOTIDE SEQUENCE [LARGE SCALE GENOMIC DNA]</scope>
    <source>
        <strain evidence="1 2">DSM 44388</strain>
    </source>
</reference>
<evidence type="ECO:0000313" key="2">
    <source>
        <dbReference type="Proteomes" id="UP001235712"/>
    </source>
</evidence>
<proteinExistence type="predicted"/>
<accession>A0ABT9PAF6</accession>
<dbReference type="Proteomes" id="UP001235712">
    <property type="component" value="Unassembled WGS sequence"/>
</dbReference>
<evidence type="ECO:0000313" key="1">
    <source>
        <dbReference type="EMBL" id="MDP9829409.1"/>
    </source>
</evidence>
<dbReference type="RefSeq" id="WP_307247566.1">
    <property type="nucleotide sequence ID" value="NZ_JAUSQZ010000001.1"/>
</dbReference>